<reference evidence="2 3" key="1">
    <citation type="submission" date="2015-12" db="EMBL/GenBank/DDBJ databases">
        <title>Draft genome sequence of Moniliophthora roreri, the causal agent of frosty pod rot of cacao.</title>
        <authorList>
            <person name="Aime M.C."/>
            <person name="Diaz-Valderrama J.R."/>
            <person name="Kijpornyongpan T."/>
            <person name="Phillips-Mora W."/>
        </authorList>
    </citation>
    <scope>NUCLEOTIDE SEQUENCE [LARGE SCALE GENOMIC DNA]</scope>
    <source>
        <strain evidence="2 3">MCA 2952</strain>
    </source>
</reference>
<protein>
    <submittedName>
        <fullName evidence="2">Uncharacterized protein</fullName>
    </submittedName>
</protein>
<evidence type="ECO:0000313" key="2">
    <source>
        <dbReference type="EMBL" id="KTB47248.1"/>
    </source>
</evidence>
<comment type="caution">
    <text evidence="2">The sequence shown here is derived from an EMBL/GenBank/DDBJ whole genome shotgun (WGS) entry which is preliminary data.</text>
</comment>
<feature type="region of interest" description="Disordered" evidence="1">
    <location>
        <begin position="160"/>
        <end position="186"/>
    </location>
</feature>
<accession>A0A0W0GFA6</accession>
<name>A0A0W0GFA6_MONRR</name>
<feature type="compositionally biased region" description="Polar residues" evidence="1">
    <location>
        <begin position="165"/>
        <end position="175"/>
    </location>
</feature>
<dbReference type="EMBL" id="LATX01000081">
    <property type="protein sequence ID" value="KTB47248.1"/>
    <property type="molecule type" value="Genomic_DNA"/>
</dbReference>
<evidence type="ECO:0000313" key="3">
    <source>
        <dbReference type="Proteomes" id="UP000054988"/>
    </source>
</evidence>
<organism evidence="2 3">
    <name type="scientific">Moniliophthora roreri</name>
    <name type="common">Frosty pod rot fungus</name>
    <name type="synonym">Monilia roreri</name>
    <dbReference type="NCBI Taxonomy" id="221103"/>
    <lineage>
        <taxon>Eukaryota</taxon>
        <taxon>Fungi</taxon>
        <taxon>Dikarya</taxon>
        <taxon>Basidiomycota</taxon>
        <taxon>Agaricomycotina</taxon>
        <taxon>Agaricomycetes</taxon>
        <taxon>Agaricomycetidae</taxon>
        <taxon>Agaricales</taxon>
        <taxon>Marasmiineae</taxon>
        <taxon>Marasmiaceae</taxon>
        <taxon>Moniliophthora</taxon>
    </lineage>
</organism>
<gene>
    <name evidence="2" type="ORF">WG66_174</name>
</gene>
<dbReference type="AlphaFoldDB" id="A0A0W0GFA6"/>
<evidence type="ECO:0000256" key="1">
    <source>
        <dbReference type="SAM" id="MobiDB-lite"/>
    </source>
</evidence>
<sequence length="238" mass="26894">MVRGEEQIDRRRCNGTCPRGCALSLDLLPSQRRRRNGNRLHKTTWSTERWLRMREKALRTSSTQALTHANTSDSRFWGLSNPALLSRGCDFVSQPLFLSYHHYRRRRFAELKVGRKAEKEGEWLWSREAGTMIYFPSSPSPTLSAVTVVTLELPPLHATPLPPKSTVTASSNSPETTRKLSWGFSGSLNTTTTSPKTRDIVITLISTSTPPSPRTPASGLHIQHPNTPDYPFWRILGR</sequence>
<dbReference type="Proteomes" id="UP000054988">
    <property type="component" value="Unassembled WGS sequence"/>
</dbReference>
<proteinExistence type="predicted"/>